<dbReference type="Proteomes" id="UP000063919">
    <property type="component" value="Chromosome"/>
</dbReference>
<evidence type="ECO:0000259" key="14">
    <source>
        <dbReference type="PROSITE" id="PS51098"/>
    </source>
</evidence>
<keyword evidence="5" id="KW-0808">Transferase</keyword>
<feature type="transmembrane region" description="Helical" evidence="12">
    <location>
        <begin position="333"/>
        <end position="356"/>
    </location>
</feature>
<dbReference type="GO" id="GO:0009401">
    <property type="term" value="P:phosphoenolpyruvate-dependent sugar phosphotransferase system"/>
    <property type="evidence" value="ECO:0007669"/>
    <property type="project" value="UniProtKB-KW"/>
</dbReference>
<feature type="transmembrane region" description="Helical" evidence="12">
    <location>
        <begin position="564"/>
        <end position="583"/>
    </location>
</feature>
<accession>A0A0M4KEM3</accession>
<dbReference type="Gene3D" id="2.70.70.10">
    <property type="entry name" value="Glucose Permease (Domain IIA)"/>
    <property type="match status" value="1"/>
</dbReference>
<feature type="transmembrane region" description="Helical" evidence="12">
    <location>
        <begin position="286"/>
        <end position="313"/>
    </location>
</feature>
<dbReference type="GO" id="GO:0005886">
    <property type="term" value="C:plasma membrane"/>
    <property type="evidence" value="ECO:0007669"/>
    <property type="project" value="UniProtKB-SubCell"/>
</dbReference>
<evidence type="ECO:0000256" key="12">
    <source>
        <dbReference type="SAM" id="Phobius"/>
    </source>
</evidence>
<feature type="transmembrane region" description="Helical" evidence="12">
    <location>
        <begin position="642"/>
        <end position="664"/>
    </location>
</feature>
<keyword evidence="17" id="KW-1185">Reference proteome</keyword>
<feature type="transmembrane region" description="Helical" evidence="12">
    <location>
        <begin position="363"/>
        <end position="381"/>
    </location>
</feature>
<dbReference type="InterPro" id="IPR003352">
    <property type="entry name" value="PTS_EIIC"/>
</dbReference>
<evidence type="ECO:0000313" key="16">
    <source>
        <dbReference type="EMBL" id="ALD66470.1"/>
    </source>
</evidence>
<keyword evidence="6" id="KW-0598">Phosphotransferase system</keyword>
<dbReference type="Pfam" id="PF00358">
    <property type="entry name" value="PTS_EIIA_1"/>
    <property type="match status" value="1"/>
</dbReference>
<dbReference type="GO" id="GO:0090589">
    <property type="term" value="F:protein-phosphocysteine-trehalose phosphotransferase system transporter activity"/>
    <property type="evidence" value="ECO:0007669"/>
    <property type="project" value="TreeGrafter"/>
</dbReference>
<evidence type="ECO:0000256" key="11">
    <source>
        <dbReference type="PROSITE-ProRule" id="PRU00421"/>
    </source>
</evidence>
<comment type="subcellular location">
    <subcellularLocation>
        <location evidence="1">Cell membrane</location>
        <topology evidence="1">Multi-pass membrane protein</topology>
    </subcellularLocation>
</comment>
<evidence type="ECO:0000259" key="15">
    <source>
        <dbReference type="PROSITE" id="PS51103"/>
    </source>
</evidence>
<dbReference type="PROSITE" id="PS51093">
    <property type="entry name" value="PTS_EIIA_TYPE_1"/>
    <property type="match status" value="1"/>
</dbReference>
<keyword evidence="8" id="KW-0418">Kinase</keyword>
<dbReference type="RefSeq" id="WP_053946228.1">
    <property type="nucleotide sequence ID" value="NZ_CP012622.1"/>
</dbReference>
<dbReference type="GO" id="GO:0008982">
    <property type="term" value="F:protein-N(PI)-phosphohistidine-sugar phosphotransferase activity"/>
    <property type="evidence" value="ECO:0007669"/>
    <property type="project" value="InterPro"/>
</dbReference>
<dbReference type="Pfam" id="PF02378">
    <property type="entry name" value="PTS_EIIC"/>
    <property type="match status" value="1"/>
</dbReference>
<feature type="transmembrane region" description="Helical" evidence="12">
    <location>
        <begin position="454"/>
        <end position="473"/>
    </location>
</feature>
<evidence type="ECO:0000256" key="8">
    <source>
        <dbReference type="ARBA" id="ARBA00022777"/>
    </source>
</evidence>
<dbReference type="EMBL" id="CP012622">
    <property type="protein sequence ID" value="ALD66470.1"/>
    <property type="molecule type" value="Genomic_DNA"/>
</dbReference>
<dbReference type="Pfam" id="PF00367">
    <property type="entry name" value="PTS_EIIB"/>
    <property type="match status" value="1"/>
</dbReference>
<dbReference type="PROSITE" id="PS51103">
    <property type="entry name" value="PTS_EIIC_TYPE_1"/>
    <property type="match status" value="1"/>
</dbReference>
<keyword evidence="7 12" id="KW-0812">Transmembrane</keyword>
<evidence type="ECO:0000313" key="17">
    <source>
        <dbReference type="Proteomes" id="UP000063919"/>
    </source>
</evidence>
<evidence type="ECO:0000256" key="6">
    <source>
        <dbReference type="ARBA" id="ARBA00022683"/>
    </source>
</evidence>
<dbReference type="InterPro" id="IPR050558">
    <property type="entry name" value="PTS_Sugar-Specific_Components"/>
</dbReference>
<dbReference type="STRING" id="362837.SCANT_v1c05640"/>
<evidence type="ECO:0000256" key="10">
    <source>
        <dbReference type="ARBA" id="ARBA00023136"/>
    </source>
</evidence>
<dbReference type="InterPro" id="IPR011055">
    <property type="entry name" value="Dup_hybrid_motif"/>
</dbReference>
<keyword evidence="10 12" id="KW-0472">Membrane</keyword>
<keyword evidence="3" id="KW-1003">Cell membrane</keyword>
<dbReference type="PROSITE" id="PS51098">
    <property type="entry name" value="PTS_EIIB_TYPE_1"/>
    <property type="match status" value="1"/>
</dbReference>
<dbReference type="PROSITE" id="PS01035">
    <property type="entry name" value="PTS_EIIB_TYPE_1_CYS"/>
    <property type="match status" value="1"/>
</dbReference>
<dbReference type="OrthoDB" id="400707at2"/>
<feature type="transmembrane region" description="Helical" evidence="12">
    <location>
        <begin position="615"/>
        <end position="636"/>
    </location>
</feature>
<organism evidence="16 17">
    <name type="scientific">Spiroplasma cantharicola</name>
    <dbReference type="NCBI Taxonomy" id="362837"/>
    <lineage>
        <taxon>Bacteria</taxon>
        <taxon>Bacillati</taxon>
        <taxon>Mycoplasmatota</taxon>
        <taxon>Mollicutes</taxon>
        <taxon>Entomoplasmatales</taxon>
        <taxon>Spiroplasmataceae</taxon>
        <taxon>Spiroplasma</taxon>
    </lineage>
</organism>
<feature type="transmembrane region" description="Helical" evidence="12">
    <location>
        <begin position="531"/>
        <end position="552"/>
    </location>
</feature>
<reference evidence="16 17" key="1">
    <citation type="journal article" date="2015" name="Genome Announc.">
        <title>Complete Genome Sequence of Spiroplasma cantharicola CC-1T (DSM 21588), a Bacterium Isolated from Soldier Beetle (Cantharis carolinus).</title>
        <authorList>
            <person name="Lo W.S."/>
            <person name="Liu P.Y."/>
            <person name="Kuo C.H."/>
        </authorList>
    </citation>
    <scope>NUCLEOTIDE SEQUENCE [LARGE SCALE GENOMIC DNA]</scope>
    <source>
        <strain evidence="16 17">CC-1</strain>
    </source>
</reference>
<feature type="transmembrane region" description="Helical" evidence="12">
    <location>
        <begin position="479"/>
        <end position="500"/>
    </location>
</feature>
<dbReference type="InterPro" id="IPR036878">
    <property type="entry name" value="Glu_permease_IIB"/>
</dbReference>
<evidence type="ECO:0000259" key="13">
    <source>
        <dbReference type="PROSITE" id="PS51093"/>
    </source>
</evidence>
<sequence length="873" mass="97112">MEIRLYSPVNGEIKELEKCSDQMFAEKMLGDGFILIPSSNNFRGFTDIATVTMVFETFHAYSFDVDGLQFLVHVGMNTKPLKGVGFTTELEIGNIVNKDDDLFTVDLDYFKKNDLSKETAIVFDINDLNSYKINNLKIGRVKQGDLVCTITYEFISKNEKKILEPSTDSKEFFNISNKYENSAKLINKFVGGSSNYEEVYNCMTRLRFKIKNKSLVNIDELKKTNLVKGTVWNGAELQVIIGQDVYKLKDEVLKLNNQTIGVKNELGLVSEKISITRKMLAMFSGIMAKIIPVMVGAGLIQAIIAILVQTNIMPNIIFKTGSKDGVLIAEANVGWVILFIIGISTSYFMGIVLAVSAANYFKLEGLMGVALGVILCSPLLFGDGGRLGMGNDFLILDLGTINTGNPVLDDITKIRINTMNTKIFVIIGAIYTAKKLDTWLKRVIPVALELMFRPFIVIALVCPLAFFGYGIAWNFFETLFGSLIFYIGKIPIGIGVGIFVGLWQVAVIFGLHMMLGIIVMIDNLANGGHSVYGISSISVWAQVGALIGVILVTQNAKLKKEAIGMLPAGFLGITEPILYGINLPKKRPLVSGVAAAFLAGAIASLLNVTKRANTGIGVFQLIGFFAEPQLGGTAAISPIENGLFYLLACIISISLAVLFSMMSYKERASEKTLLTKTIKSLITFAQLELNLNKDEVTKIKEELNQTMLNLDKTTLKLIKATEKNIQNWLKVKEKLNSVIEKEDSIKTKIIEKGKILIAKSKFELADIYKIRYQSIDNSKVIAVLEEQIDQLFKQIDLDKLNESIINIERTIIKKIYDLIHIKKSILKDVENIIFNNLNSVQIYYNLLKSKEENINLNLLIANLKQENLKQIKR</sequence>
<feature type="domain" description="PTS EIIC type-1" evidence="15">
    <location>
        <begin position="281"/>
        <end position="677"/>
    </location>
</feature>
<feature type="transmembrane region" description="Helical" evidence="12">
    <location>
        <begin position="507"/>
        <end position="525"/>
    </location>
</feature>
<keyword evidence="2" id="KW-0813">Transport</keyword>
<evidence type="ECO:0000256" key="4">
    <source>
        <dbReference type="ARBA" id="ARBA00022597"/>
    </source>
</evidence>
<keyword evidence="9 12" id="KW-1133">Transmembrane helix</keyword>
<dbReference type="KEGG" id="scj:SCANT_v1c05640"/>
<evidence type="ECO:0000256" key="1">
    <source>
        <dbReference type="ARBA" id="ARBA00004651"/>
    </source>
</evidence>
<evidence type="ECO:0000256" key="7">
    <source>
        <dbReference type="ARBA" id="ARBA00022692"/>
    </source>
</evidence>
<dbReference type="SUPFAM" id="SSF55604">
    <property type="entry name" value="Glucose permease domain IIB"/>
    <property type="match status" value="1"/>
</dbReference>
<dbReference type="PATRIC" id="fig|362837.3.peg.576"/>
<gene>
    <name evidence="16" type="ORF">SCANT_v1c05640</name>
</gene>
<dbReference type="Gene3D" id="3.30.1360.60">
    <property type="entry name" value="Glucose permease domain IIB"/>
    <property type="match status" value="1"/>
</dbReference>
<dbReference type="PANTHER" id="PTHR30175:SF1">
    <property type="entry name" value="PTS SYSTEM ARBUTIN-, CELLOBIOSE-, AND SALICIN-SPECIFIC EIIBC COMPONENT-RELATED"/>
    <property type="match status" value="1"/>
</dbReference>
<dbReference type="SUPFAM" id="SSF51261">
    <property type="entry name" value="Duplicated hybrid motif"/>
    <property type="match status" value="1"/>
</dbReference>
<evidence type="ECO:0000256" key="5">
    <source>
        <dbReference type="ARBA" id="ARBA00022679"/>
    </source>
</evidence>
<evidence type="ECO:0000256" key="9">
    <source>
        <dbReference type="ARBA" id="ARBA00022989"/>
    </source>
</evidence>
<dbReference type="AlphaFoldDB" id="A0A0M4KEM3"/>
<dbReference type="PANTHER" id="PTHR30175">
    <property type="entry name" value="PHOSPHOTRANSFERASE SYSTEM TRANSPORT PROTEIN"/>
    <property type="match status" value="1"/>
</dbReference>
<dbReference type="GO" id="GO:0015771">
    <property type="term" value="P:trehalose transport"/>
    <property type="evidence" value="ECO:0007669"/>
    <property type="project" value="TreeGrafter"/>
</dbReference>
<name>A0A0M4KEM3_9MOLU</name>
<keyword evidence="4" id="KW-0762">Sugar transport</keyword>
<protein>
    <submittedName>
        <fullName evidence="16">PTS system, beta-glucoside-specific IIABC component</fullName>
    </submittedName>
</protein>
<evidence type="ECO:0000256" key="2">
    <source>
        <dbReference type="ARBA" id="ARBA00022448"/>
    </source>
</evidence>
<feature type="active site" description="Phosphocysteine intermediate; for EIIB activity" evidence="11">
    <location>
        <position position="202"/>
    </location>
</feature>
<proteinExistence type="predicted"/>
<feature type="domain" description="PTS EIIB type-1" evidence="14">
    <location>
        <begin position="180"/>
        <end position="262"/>
    </location>
</feature>
<feature type="transmembrane region" description="Helical" evidence="12">
    <location>
        <begin position="589"/>
        <end position="608"/>
    </location>
</feature>
<dbReference type="InterPro" id="IPR001127">
    <property type="entry name" value="PTS_EIIA_1_perm"/>
</dbReference>
<dbReference type="GO" id="GO:0016301">
    <property type="term" value="F:kinase activity"/>
    <property type="evidence" value="ECO:0007669"/>
    <property type="project" value="UniProtKB-KW"/>
</dbReference>
<dbReference type="InterPro" id="IPR001996">
    <property type="entry name" value="PTS_IIB_1"/>
</dbReference>
<dbReference type="InterPro" id="IPR013013">
    <property type="entry name" value="PTS_EIIC_1"/>
</dbReference>
<evidence type="ECO:0000256" key="3">
    <source>
        <dbReference type="ARBA" id="ARBA00022475"/>
    </source>
</evidence>
<dbReference type="InterPro" id="IPR018113">
    <property type="entry name" value="PTrfase_EIIB_Cys"/>
</dbReference>
<feature type="domain" description="PTS EIIA type-1" evidence="13">
    <location>
        <begin position="21"/>
        <end position="125"/>
    </location>
</feature>